<dbReference type="Pfam" id="PF01471">
    <property type="entry name" value="PG_binding_1"/>
    <property type="match status" value="1"/>
</dbReference>
<dbReference type="InterPro" id="IPR036365">
    <property type="entry name" value="PGBD-like_sf"/>
</dbReference>
<dbReference type="Gene3D" id="3.90.1720.10">
    <property type="entry name" value="endopeptidase domain like (from Nostoc punctiforme)"/>
    <property type="match status" value="1"/>
</dbReference>
<evidence type="ECO:0000259" key="7">
    <source>
        <dbReference type="PROSITE" id="PS51935"/>
    </source>
</evidence>
<dbReference type="GO" id="GO:0008234">
    <property type="term" value="F:cysteine-type peptidase activity"/>
    <property type="evidence" value="ECO:0007669"/>
    <property type="project" value="UniProtKB-KW"/>
</dbReference>
<protein>
    <recommendedName>
        <fullName evidence="7">NlpC/P60 domain-containing protein</fullName>
    </recommendedName>
</protein>
<reference evidence="8 9" key="1">
    <citation type="submission" date="2019-07" db="EMBL/GenBank/DDBJ databases">
        <title>Whole genome shotgun sequence of Alkalibacillus haloalkaliphilus NBRC 103110.</title>
        <authorList>
            <person name="Hosoyama A."/>
            <person name="Uohara A."/>
            <person name="Ohji S."/>
            <person name="Ichikawa N."/>
        </authorList>
    </citation>
    <scope>NUCLEOTIDE SEQUENCE [LARGE SCALE GENOMIC DNA]</scope>
    <source>
        <strain evidence="8 9">NBRC 103110</strain>
    </source>
</reference>
<keyword evidence="4" id="KW-0788">Thiol protease</keyword>
<dbReference type="OrthoDB" id="9813368at2"/>
<dbReference type="Proteomes" id="UP000321440">
    <property type="component" value="Unassembled WGS sequence"/>
</dbReference>
<dbReference type="RefSeq" id="WP_146814767.1">
    <property type="nucleotide sequence ID" value="NZ_BJYA01000003.1"/>
</dbReference>
<evidence type="ECO:0000256" key="1">
    <source>
        <dbReference type="ARBA" id="ARBA00007074"/>
    </source>
</evidence>
<dbReference type="InterPro" id="IPR038765">
    <property type="entry name" value="Papain-like_cys_pep_sf"/>
</dbReference>
<dbReference type="PANTHER" id="PTHR47053">
    <property type="entry name" value="MUREIN DD-ENDOPEPTIDASE MEPH-RELATED"/>
    <property type="match status" value="1"/>
</dbReference>
<evidence type="ECO:0000256" key="4">
    <source>
        <dbReference type="ARBA" id="ARBA00022807"/>
    </source>
</evidence>
<feature type="signal peptide" evidence="6">
    <location>
        <begin position="1"/>
        <end position="28"/>
    </location>
</feature>
<evidence type="ECO:0000313" key="8">
    <source>
        <dbReference type="EMBL" id="GEN45108.1"/>
    </source>
</evidence>
<dbReference type="Gene3D" id="1.10.101.10">
    <property type="entry name" value="PGBD-like superfamily/PGBD"/>
    <property type="match status" value="2"/>
</dbReference>
<feature type="compositionally biased region" description="Low complexity" evidence="5">
    <location>
        <begin position="193"/>
        <end position="220"/>
    </location>
</feature>
<evidence type="ECO:0000256" key="5">
    <source>
        <dbReference type="SAM" id="MobiDB-lite"/>
    </source>
</evidence>
<accession>A0A511W429</accession>
<dbReference type="InterPro" id="IPR000064">
    <property type="entry name" value="NLP_P60_dom"/>
</dbReference>
<keyword evidence="3" id="KW-0378">Hydrolase</keyword>
<feature type="domain" description="NlpC/P60" evidence="7">
    <location>
        <begin position="218"/>
        <end position="337"/>
    </location>
</feature>
<dbReference type="PANTHER" id="PTHR47053:SF1">
    <property type="entry name" value="MUREIN DD-ENDOPEPTIDASE MEPH-RELATED"/>
    <property type="match status" value="1"/>
</dbReference>
<dbReference type="SUPFAM" id="SSF47090">
    <property type="entry name" value="PGBD-like"/>
    <property type="match status" value="1"/>
</dbReference>
<keyword evidence="2" id="KW-0645">Protease</keyword>
<evidence type="ECO:0000256" key="2">
    <source>
        <dbReference type="ARBA" id="ARBA00022670"/>
    </source>
</evidence>
<dbReference type="InterPro" id="IPR036366">
    <property type="entry name" value="PGBDSf"/>
</dbReference>
<feature type="region of interest" description="Disordered" evidence="5">
    <location>
        <begin position="189"/>
        <end position="220"/>
    </location>
</feature>
<keyword evidence="9" id="KW-1185">Reference proteome</keyword>
<dbReference type="PROSITE" id="PS51935">
    <property type="entry name" value="NLPC_P60"/>
    <property type="match status" value="1"/>
</dbReference>
<feature type="chain" id="PRO_5038842527" description="NlpC/P60 domain-containing protein" evidence="6">
    <location>
        <begin position="29"/>
        <end position="337"/>
    </location>
</feature>
<name>A0A511W429_9BACI</name>
<evidence type="ECO:0000256" key="3">
    <source>
        <dbReference type="ARBA" id="ARBA00022801"/>
    </source>
</evidence>
<dbReference type="GO" id="GO:0006508">
    <property type="term" value="P:proteolysis"/>
    <property type="evidence" value="ECO:0007669"/>
    <property type="project" value="UniProtKB-KW"/>
</dbReference>
<dbReference type="EMBL" id="BJYA01000003">
    <property type="protein sequence ID" value="GEN45108.1"/>
    <property type="molecule type" value="Genomic_DNA"/>
</dbReference>
<sequence>MIKRKPTRTFMIGAMAGSLALSSPFVFHVPVDAYTKQQIKEMNQLSYGDHGDSVVLLHRKLKTANYYPGEETDRYNALTEFAVKSFQGDYNLTPSGELNDQTIEMLNQVIYDQYISVINDLAEDINFGEQSQNVRRVQSALSGLGLYHDRIDGDAGQNTKRALLYFNQLNDKELDLSSLDQIITVSHQTTTEQTNRSANTNTQSNQSQSNQSEIQTSSTTYSNAASTARSYVGTPYAWGGTSPSGFDCSGFLQYVYFQHGASLPRTVNDIWNVTTSVSQPSVGDIVFFETYKPGPSHAGVYIGDGQFVHAGTTSGVTVANISDRYWQARYLGARSVN</sequence>
<proteinExistence type="inferred from homology"/>
<gene>
    <name evidence="8" type="ORF">AHA02nite_08840</name>
</gene>
<comment type="similarity">
    <text evidence="1">Belongs to the peptidase C40 family.</text>
</comment>
<comment type="caution">
    <text evidence="8">The sequence shown here is derived from an EMBL/GenBank/DDBJ whole genome shotgun (WGS) entry which is preliminary data.</text>
</comment>
<organism evidence="8 9">
    <name type="scientific">Alkalibacillus haloalkaliphilus</name>
    <dbReference type="NCBI Taxonomy" id="94136"/>
    <lineage>
        <taxon>Bacteria</taxon>
        <taxon>Bacillati</taxon>
        <taxon>Bacillota</taxon>
        <taxon>Bacilli</taxon>
        <taxon>Bacillales</taxon>
        <taxon>Bacillaceae</taxon>
        <taxon>Alkalibacillus</taxon>
    </lineage>
</organism>
<keyword evidence="6" id="KW-0732">Signal</keyword>
<evidence type="ECO:0000313" key="9">
    <source>
        <dbReference type="Proteomes" id="UP000321440"/>
    </source>
</evidence>
<dbReference type="AlphaFoldDB" id="A0A511W429"/>
<dbReference type="Pfam" id="PF00877">
    <property type="entry name" value="NLPC_P60"/>
    <property type="match status" value="1"/>
</dbReference>
<dbReference type="InterPro" id="IPR051202">
    <property type="entry name" value="Peptidase_C40"/>
</dbReference>
<dbReference type="SUPFAM" id="SSF54001">
    <property type="entry name" value="Cysteine proteinases"/>
    <property type="match status" value="1"/>
</dbReference>
<dbReference type="InterPro" id="IPR002477">
    <property type="entry name" value="Peptidoglycan-bd-like"/>
</dbReference>
<evidence type="ECO:0000256" key="6">
    <source>
        <dbReference type="SAM" id="SignalP"/>
    </source>
</evidence>